<protein>
    <submittedName>
        <fullName evidence="1">Uncharacterized protein</fullName>
    </submittedName>
</protein>
<feature type="non-terminal residue" evidence="1">
    <location>
        <position position="76"/>
    </location>
</feature>
<organism evidence="1 2">
    <name type="scientific">Pristionchus fissidentatus</name>
    <dbReference type="NCBI Taxonomy" id="1538716"/>
    <lineage>
        <taxon>Eukaryota</taxon>
        <taxon>Metazoa</taxon>
        <taxon>Ecdysozoa</taxon>
        <taxon>Nematoda</taxon>
        <taxon>Chromadorea</taxon>
        <taxon>Rhabditida</taxon>
        <taxon>Rhabditina</taxon>
        <taxon>Diplogasteromorpha</taxon>
        <taxon>Diplogasteroidea</taxon>
        <taxon>Neodiplogasteridae</taxon>
        <taxon>Pristionchus</taxon>
    </lineage>
</organism>
<dbReference type="AlphaFoldDB" id="A0AAV5V3U7"/>
<sequence>FLQMSSFHPWTKHLNVRSSPRLSSLIDPSIIDPPPYRYNDKENINGPADKATELRERITLSDIVAFRHRSQKKKKK</sequence>
<feature type="non-terminal residue" evidence="1">
    <location>
        <position position="1"/>
    </location>
</feature>
<comment type="caution">
    <text evidence="1">The sequence shown here is derived from an EMBL/GenBank/DDBJ whole genome shotgun (WGS) entry which is preliminary data.</text>
</comment>
<gene>
    <name evidence="1" type="ORF">PFISCL1PPCAC_5569</name>
</gene>
<reference evidence="1" key="1">
    <citation type="submission" date="2023-10" db="EMBL/GenBank/DDBJ databases">
        <title>Genome assembly of Pristionchus species.</title>
        <authorList>
            <person name="Yoshida K."/>
            <person name="Sommer R.J."/>
        </authorList>
    </citation>
    <scope>NUCLEOTIDE SEQUENCE</scope>
    <source>
        <strain evidence="1">RS5133</strain>
    </source>
</reference>
<keyword evidence="2" id="KW-1185">Reference proteome</keyword>
<evidence type="ECO:0000313" key="2">
    <source>
        <dbReference type="Proteomes" id="UP001432322"/>
    </source>
</evidence>
<accession>A0AAV5V3U7</accession>
<dbReference type="EMBL" id="BTSY01000002">
    <property type="protein sequence ID" value="GMT14272.1"/>
    <property type="molecule type" value="Genomic_DNA"/>
</dbReference>
<proteinExistence type="predicted"/>
<name>A0AAV5V3U7_9BILA</name>
<evidence type="ECO:0000313" key="1">
    <source>
        <dbReference type="EMBL" id="GMT14272.1"/>
    </source>
</evidence>
<dbReference type="Proteomes" id="UP001432322">
    <property type="component" value="Unassembled WGS sequence"/>
</dbReference>